<organism evidence="1 2">
    <name type="scientific">Phyllobacterium zundukense</name>
    <dbReference type="NCBI Taxonomy" id="1867719"/>
    <lineage>
        <taxon>Bacteria</taxon>
        <taxon>Pseudomonadati</taxon>
        <taxon>Pseudomonadota</taxon>
        <taxon>Alphaproteobacteria</taxon>
        <taxon>Hyphomicrobiales</taxon>
        <taxon>Phyllobacteriaceae</taxon>
        <taxon>Phyllobacterium</taxon>
    </lineage>
</organism>
<keyword evidence="2" id="KW-1185">Reference proteome</keyword>
<dbReference type="Proteomes" id="UP000232163">
    <property type="component" value="Unassembled WGS sequence"/>
</dbReference>
<dbReference type="AlphaFoldDB" id="A0A2N9W4X1"/>
<comment type="caution">
    <text evidence="1">The sequence shown here is derived from an EMBL/GenBank/DDBJ whole genome shotgun (WGS) entry which is preliminary data.</text>
</comment>
<sequence>MSKTKPLGPITVERLEKYLNWLAHEIDLRGEEGVVFFPLWERLEQELSALQIRQDTMARVRARLNCRNSI</sequence>
<gene>
    <name evidence="1" type="ORF">B5P45_03045</name>
</gene>
<reference evidence="1 2" key="1">
    <citation type="journal article" date="2017" name="Int J Environ Stud">
        <title>Does the Miocene-Pliocene relict legume Oxytropis triphylla form nitrogen-fixing nodules with a combination of bacterial strains?</title>
        <authorList>
            <person name="Safronova V."/>
            <person name="Belimov A."/>
            <person name="Sazanova A."/>
            <person name="Kuznetsova I."/>
            <person name="Popova J."/>
            <person name="Andronov E."/>
            <person name="Verkhozina A."/>
            <person name="Tikhonovich I."/>
        </authorList>
    </citation>
    <scope>NUCLEOTIDE SEQUENCE [LARGE SCALE GENOMIC DNA]</scope>
    <source>
        <strain evidence="1 2">Tri-38</strain>
    </source>
</reference>
<evidence type="ECO:0000313" key="1">
    <source>
        <dbReference type="EMBL" id="PIO46789.1"/>
    </source>
</evidence>
<dbReference type="EMBL" id="MZMT01000003">
    <property type="protein sequence ID" value="PIO46789.1"/>
    <property type="molecule type" value="Genomic_DNA"/>
</dbReference>
<proteinExistence type="predicted"/>
<protein>
    <submittedName>
        <fullName evidence="1">Uncharacterized protein</fullName>
    </submittedName>
</protein>
<evidence type="ECO:0000313" key="2">
    <source>
        <dbReference type="Proteomes" id="UP000232163"/>
    </source>
</evidence>
<dbReference type="KEGG" id="pht:BLM14_09040"/>
<name>A0A2N9W4X1_9HYPH</name>
<accession>A0A2N9W4X1</accession>